<keyword evidence="2" id="KW-1185">Reference proteome</keyword>
<evidence type="ECO:0000313" key="2">
    <source>
        <dbReference type="Proteomes" id="UP000248714"/>
    </source>
</evidence>
<gene>
    <name evidence="1" type="ORF">C8D87_102831</name>
</gene>
<dbReference type="EMBL" id="QLTT01000002">
    <property type="protein sequence ID" value="RAS68758.1"/>
    <property type="molecule type" value="Genomic_DNA"/>
</dbReference>
<name>A0ABX9EGH8_9PSEU</name>
<evidence type="ECO:0000313" key="1">
    <source>
        <dbReference type="EMBL" id="RAS68758.1"/>
    </source>
</evidence>
<dbReference type="Proteomes" id="UP000248714">
    <property type="component" value="Unassembled WGS sequence"/>
</dbReference>
<comment type="caution">
    <text evidence="1">The sequence shown here is derived from an EMBL/GenBank/DDBJ whole genome shotgun (WGS) entry which is preliminary data.</text>
</comment>
<sequence>MFSWSYRALDPESARMFRLLSVHPGADLDVGAAAAQAGVTVAQARRLERLVADHLVQTRSPGRYGMHDLVRAYSAELCGDDETAALRLTEWYVHTLENAADTHPVTQPLRAVEISTSVVPQGFSNRFDALAWCRNEWDNLGAVMYAAVARGWGRLVQAIPAHLRTQTIIQRTRVASSPRCMSTSSGLRTRCVALRWRCRSYGKLASGLPKHPV</sequence>
<dbReference type="RefSeq" id="WP_112226768.1">
    <property type="nucleotide sequence ID" value="NZ_QLTT01000002.1"/>
</dbReference>
<organism evidence="1 2">
    <name type="scientific">Lentzea atacamensis</name>
    <dbReference type="NCBI Taxonomy" id="531938"/>
    <lineage>
        <taxon>Bacteria</taxon>
        <taxon>Bacillati</taxon>
        <taxon>Actinomycetota</taxon>
        <taxon>Actinomycetes</taxon>
        <taxon>Pseudonocardiales</taxon>
        <taxon>Pseudonocardiaceae</taxon>
        <taxon>Lentzea</taxon>
    </lineage>
</organism>
<protein>
    <submittedName>
        <fullName evidence="1">Uncharacterized protein</fullName>
    </submittedName>
</protein>
<reference evidence="1 2" key="1">
    <citation type="submission" date="2018-06" db="EMBL/GenBank/DDBJ databases">
        <title>Genomic Encyclopedia of Type Strains, Phase IV (KMG-IV): sequencing the most valuable type-strain genomes for metagenomic binning, comparative biology and taxonomic classification.</title>
        <authorList>
            <person name="Goeker M."/>
        </authorList>
    </citation>
    <scope>NUCLEOTIDE SEQUENCE [LARGE SCALE GENOMIC DNA]</scope>
    <source>
        <strain evidence="1 2">DSM 45479</strain>
    </source>
</reference>
<accession>A0ABX9EGH8</accession>
<proteinExistence type="predicted"/>